<dbReference type="Pfam" id="PF07833">
    <property type="entry name" value="Cu_amine_oxidN1"/>
    <property type="match status" value="1"/>
</dbReference>
<proteinExistence type="predicted"/>
<accession>A0A927H4T6</accession>
<comment type="caution">
    <text evidence="3">The sequence shown here is derived from an EMBL/GenBank/DDBJ whole genome shotgun (WGS) entry which is preliminary data.</text>
</comment>
<reference evidence="3" key="1">
    <citation type="submission" date="2020-09" db="EMBL/GenBank/DDBJ databases">
        <title>A novel bacterium of genus Paenibacillus, isolated from South China Sea.</title>
        <authorList>
            <person name="Huang H."/>
            <person name="Mo K."/>
            <person name="Hu Y."/>
        </authorList>
    </citation>
    <scope>NUCLEOTIDE SEQUENCE</scope>
    <source>
        <strain evidence="3">IB182363</strain>
    </source>
</reference>
<dbReference type="Gene3D" id="3.30.457.10">
    <property type="entry name" value="Copper amine oxidase-like, N-terminal domain"/>
    <property type="match status" value="1"/>
</dbReference>
<dbReference type="RefSeq" id="WP_190932454.1">
    <property type="nucleotide sequence ID" value="NZ_JACXJA010000073.1"/>
</dbReference>
<dbReference type="SUPFAM" id="SSF55383">
    <property type="entry name" value="Copper amine oxidase, domain N"/>
    <property type="match status" value="2"/>
</dbReference>
<organism evidence="3 4">
    <name type="scientific">Paenibacillus oceani</name>
    <dbReference type="NCBI Taxonomy" id="2772510"/>
    <lineage>
        <taxon>Bacteria</taxon>
        <taxon>Bacillati</taxon>
        <taxon>Bacillota</taxon>
        <taxon>Bacilli</taxon>
        <taxon>Bacillales</taxon>
        <taxon>Paenibacillaceae</taxon>
        <taxon>Paenibacillus</taxon>
    </lineage>
</organism>
<evidence type="ECO:0000259" key="2">
    <source>
        <dbReference type="Pfam" id="PF07833"/>
    </source>
</evidence>
<dbReference type="InterPro" id="IPR012854">
    <property type="entry name" value="Cu_amine_oxidase-like_N"/>
</dbReference>
<keyword evidence="4" id="KW-1185">Reference proteome</keyword>
<feature type="region of interest" description="Disordered" evidence="1">
    <location>
        <begin position="336"/>
        <end position="370"/>
    </location>
</feature>
<dbReference type="InterPro" id="IPR036582">
    <property type="entry name" value="Mao_N_sf"/>
</dbReference>
<dbReference type="AlphaFoldDB" id="A0A927H4T6"/>
<feature type="compositionally biased region" description="Pro residues" evidence="1">
    <location>
        <begin position="181"/>
        <end position="202"/>
    </location>
</feature>
<evidence type="ECO:0000313" key="4">
    <source>
        <dbReference type="Proteomes" id="UP000639396"/>
    </source>
</evidence>
<feature type="domain" description="Copper amine oxidase-like N-terminal" evidence="2">
    <location>
        <begin position="236"/>
        <end position="334"/>
    </location>
</feature>
<evidence type="ECO:0000313" key="3">
    <source>
        <dbReference type="EMBL" id="MBD2866839.1"/>
    </source>
</evidence>
<evidence type="ECO:0000256" key="1">
    <source>
        <dbReference type="SAM" id="MobiDB-lite"/>
    </source>
</evidence>
<sequence>MNAGGLTILIAAFLISAVLQAVLPAKAAWAAENIGWSQPRSATYSPLYNGIIATNYELAFGGLNLASEALTKEEAEADFVMSSSTIGARSVMQLNEKLETATLPPSSGFKTSETLEVGGVYLMTLHDHTFAKLRIDRMSNSAIAFSYVLEAPATETPANPVKSAPAAPSPAAPATHATTPAAPPASAPSAPAAPSPSSPATPSPDTASSETPPIIVLSLLHNVVLIDGRFTTLDDSLKPRLVDGRTMVPLRFIAEALGAGLVWDTAEQKITLTLHGSTLILWLDQSHAIVNGQSITLDVPPQRIGDSTFVPVRFISEKLQQKVDFDIETSTISINAPGSGKSLEPGTGQADGAIAGTKTSEPESSEPQADSAVQELIGSYSLFVKGGAYTTDNYAAETRTTTVFAGSPDGFLDINSDRTFAFTDSTFNWNSSTSEYDAGYGTWKESGDWSYPILLTDAKTNASYKIGKTLSNTSGYGDIYVWEVGGSWINGSRK</sequence>
<dbReference type="Proteomes" id="UP000639396">
    <property type="component" value="Unassembled WGS sequence"/>
</dbReference>
<protein>
    <submittedName>
        <fullName evidence="3">Copper amine oxidase N-terminal domain-containing protein</fullName>
    </submittedName>
</protein>
<dbReference type="EMBL" id="JACXJA010000073">
    <property type="protein sequence ID" value="MBD2866839.1"/>
    <property type="molecule type" value="Genomic_DNA"/>
</dbReference>
<feature type="region of interest" description="Disordered" evidence="1">
    <location>
        <begin position="156"/>
        <end position="209"/>
    </location>
</feature>
<name>A0A927H4T6_9BACL</name>
<gene>
    <name evidence="3" type="ORF">IDH45_33210</name>
</gene>